<feature type="non-terminal residue" evidence="1">
    <location>
        <position position="1"/>
    </location>
</feature>
<dbReference type="AlphaFoldDB" id="A0A0F9HRI1"/>
<organism evidence="1">
    <name type="scientific">marine sediment metagenome</name>
    <dbReference type="NCBI Taxonomy" id="412755"/>
    <lineage>
        <taxon>unclassified sequences</taxon>
        <taxon>metagenomes</taxon>
        <taxon>ecological metagenomes</taxon>
    </lineage>
</organism>
<accession>A0A0F9HRI1</accession>
<name>A0A0F9HRI1_9ZZZZ</name>
<evidence type="ECO:0000313" key="1">
    <source>
        <dbReference type="EMBL" id="KKM17996.1"/>
    </source>
</evidence>
<comment type="caution">
    <text evidence="1">The sequence shown here is derived from an EMBL/GenBank/DDBJ whole genome shotgun (WGS) entry which is preliminary data.</text>
</comment>
<sequence length="23" mass="2617">DFSLLNRELEDLEDRAGLLVEVA</sequence>
<proteinExistence type="predicted"/>
<protein>
    <submittedName>
        <fullName evidence="1">Uncharacterized protein</fullName>
    </submittedName>
</protein>
<dbReference type="EMBL" id="LAZR01014327">
    <property type="protein sequence ID" value="KKM17996.1"/>
    <property type="molecule type" value="Genomic_DNA"/>
</dbReference>
<gene>
    <name evidence="1" type="ORF">LCGC14_1670220</name>
</gene>
<reference evidence="1" key="1">
    <citation type="journal article" date="2015" name="Nature">
        <title>Complex archaea that bridge the gap between prokaryotes and eukaryotes.</title>
        <authorList>
            <person name="Spang A."/>
            <person name="Saw J.H."/>
            <person name="Jorgensen S.L."/>
            <person name="Zaremba-Niedzwiedzka K."/>
            <person name="Martijn J."/>
            <person name="Lind A.E."/>
            <person name="van Eijk R."/>
            <person name="Schleper C."/>
            <person name="Guy L."/>
            <person name="Ettema T.J."/>
        </authorList>
    </citation>
    <scope>NUCLEOTIDE SEQUENCE</scope>
</reference>